<dbReference type="Proteomes" id="UP000193964">
    <property type="component" value="Unassembled WGS sequence"/>
</dbReference>
<dbReference type="RefSeq" id="WP_165765879.1">
    <property type="nucleotide sequence ID" value="NZ_JACKUA010000023.1"/>
</dbReference>
<sequence length="112" mass="12693">MTENLNVTLVEGHPVLRYKCNGCGSAFNERGIRAHQSHRHQCMACRPIWKSLRIGDQVRHADRAEAGSIVQRVAAWTPNELTTHAPDAGMVQVKWNGECQAHWEYYAELVRA</sequence>
<protein>
    <recommendedName>
        <fullName evidence="3">C2H2-type domain-containing protein</fullName>
    </recommendedName>
</protein>
<accession>A0A1X2FJ04</accession>
<organism evidence="1 2">
    <name type="scientific">Mycolicibacterium wolinskyi</name>
    <dbReference type="NCBI Taxonomy" id="59750"/>
    <lineage>
        <taxon>Bacteria</taxon>
        <taxon>Bacillati</taxon>
        <taxon>Actinomycetota</taxon>
        <taxon>Actinomycetes</taxon>
        <taxon>Mycobacteriales</taxon>
        <taxon>Mycobacteriaceae</taxon>
        <taxon>Mycolicibacterium</taxon>
    </lineage>
</organism>
<name>A0A1X2FJ04_9MYCO</name>
<comment type="caution">
    <text evidence="1">The sequence shown here is derived from an EMBL/GenBank/DDBJ whole genome shotgun (WGS) entry which is preliminary data.</text>
</comment>
<dbReference type="AlphaFoldDB" id="A0A1X2FJ04"/>
<gene>
    <name evidence="1" type="ORF">AWC31_14035</name>
</gene>
<reference evidence="1 2" key="1">
    <citation type="submission" date="2016-01" db="EMBL/GenBank/DDBJ databases">
        <title>The new phylogeny of the genus Mycobacterium.</title>
        <authorList>
            <person name="Tarcisio F."/>
            <person name="Conor M."/>
            <person name="Antonella G."/>
            <person name="Elisabetta G."/>
            <person name="Giulia F.S."/>
            <person name="Sara T."/>
            <person name="Anna F."/>
            <person name="Clotilde B."/>
            <person name="Roberto B."/>
            <person name="Veronica D.S."/>
            <person name="Fabio R."/>
            <person name="Monica P."/>
            <person name="Olivier J."/>
            <person name="Enrico T."/>
            <person name="Nicola S."/>
        </authorList>
    </citation>
    <scope>NUCLEOTIDE SEQUENCE [LARGE SCALE GENOMIC DNA]</scope>
    <source>
        <strain evidence="1 2">ATCC 700010</strain>
    </source>
</reference>
<evidence type="ECO:0008006" key="3">
    <source>
        <dbReference type="Google" id="ProtNLM"/>
    </source>
</evidence>
<proteinExistence type="predicted"/>
<evidence type="ECO:0000313" key="2">
    <source>
        <dbReference type="Proteomes" id="UP000193964"/>
    </source>
</evidence>
<evidence type="ECO:0000313" key="1">
    <source>
        <dbReference type="EMBL" id="ORX18420.1"/>
    </source>
</evidence>
<dbReference type="EMBL" id="LQQA01000005">
    <property type="protein sequence ID" value="ORX18420.1"/>
    <property type="molecule type" value="Genomic_DNA"/>
</dbReference>